<accession>A0A0N0P9R3</accession>
<sequence>MKSCDTNRTLPDTAVGHRKGGSARQQQTGSTRRSAARPRVSAADCRHLQKHLSASLRLESSYHSYIMTLALQPLSSAYPQPWAHHSASLNKDVQPGEDVRA</sequence>
<name>A0A0N0P9R3_PAPXU</name>
<evidence type="ECO:0000313" key="2">
    <source>
        <dbReference type="EMBL" id="KPJ02975.1"/>
    </source>
</evidence>
<feature type="region of interest" description="Disordered" evidence="1">
    <location>
        <begin position="1"/>
        <end position="44"/>
    </location>
</feature>
<evidence type="ECO:0000313" key="3">
    <source>
        <dbReference type="Proteomes" id="UP000053268"/>
    </source>
</evidence>
<organism evidence="2 3">
    <name type="scientific">Papilio xuthus</name>
    <name type="common">Asian swallowtail butterfly</name>
    <dbReference type="NCBI Taxonomy" id="66420"/>
    <lineage>
        <taxon>Eukaryota</taxon>
        <taxon>Metazoa</taxon>
        <taxon>Ecdysozoa</taxon>
        <taxon>Arthropoda</taxon>
        <taxon>Hexapoda</taxon>
        <taxon>Insecta</taxon>
        <taxon>Pterygota</taxon>
        <taxon>Neoptera</taxon>
        <taxon>Endopterygota</taxon>
        <taxon>Lepidoptera</taxon>
        <taxon>Glossata</taxon>
        <taxon>Ditrysia</taxon>
        <taxon>Papilionoidea</taxon>
        <taxon>Papilionidae</taxon>
        <taxon>Papilioninae</taxon>
        <taxon>Papilio</taxon>
    </lineage>
</organism>
<dbReference type="AlphaFoldDB" id="A0A0N0P9R3"/>
<evidence type="ECO:0000256" key="1">
    <source>
        <dbReference type="SAM" id="MobiDB-lite"/>
    </source>
</evidence>
<gene>
    <name evidence="2" type="ORF">RR46_00957</name>
</gene>
<reference evidence="2 3" key="1">
    <citation type="journal article" date="2015" name="Nat. Commun.">
        <title>Outbred genome sequencing and CRISPR/Cas9 gene editing in butterflies.</title>
        <authorList>
            <person name="Li X."/>
            <person name="Fan D."/>
            <person name="Zhang W."/>
            <person name="Liu G."/>
            <person name="Zhang L."/>
            <person name="Zhao L."/>
            <person name="Fang X."/>
            <person name="Chen L."/>
            <person name="Dong Y."/>
            <person name="Chen Y."/>
            <person name="Ding Y."/>
            <person name="Zhao R."/>
            <person name="Feng M."/>
            <person name="Zhu Y."/>
            <person name="Feng Y."/>
            <person name="Jiang X."/>
            <person name="Zhu D."/>
            <person name="Xiang H."/>
            <person name="Feng X."/>
            <person name="Li S."/>
            <person name="Wang J."/>
            <person name="Zhang G."/>
            <person name="Kronforst M.R."/>
            <person name="Wang W."/>
        </authorList>
    </citation>
    <scope>NUCLEOTIDE SEQUENCE [LARGE SCALE GENOMIC DNA]</scope>
    <source>
        <strain evidence="2">Ya'a_city_454_Px</strain>
        <tissue evidence="2">Whole body</tissue>
    </source>
</reference>
<feature type="compositionally biased region" description="Low complexity" evidence="1">
    <location>
        <begin position="30"/>
        <end position="43"/>
    </location>
</feature>
<keyword evidence="3" id="KW-1185">Reference proteome</keyword>
<proteinExistence type="predicted"/>
<feature type="region of interest" description="Disordered" evidence="1">
    <location>
        <begin position="79"/>
        <end position="101"/>
    </location>
</feature>
<dbReference type="Proteomes" id="UP000053268">
    <property type="component" value="Unassembled WGS sequence"/>
</dbReference>
<feature type="compositionally biased region" description="Polar residues" evidence="1">
    <location>
        <begin position="1"/>
        <end position="10"/>
    </location>
</feature>
<protein>
    <submittedName>
        <fullName evidence="2">Uncharacterized protein</fullName>
    </submittedName>
</protein>
<dbReference type="EMBL" id="KQ459199">
    <property type="protein sequence ID" value="KPJ02975.1"/>
    <property type="molecule type" value="Genomic_DNA"/>
</dbReference>